<dbReference type="Gene3D" id="3.80.10.10">
    <property type="entry name" value="Ribonuclease Inhibitor"/>
    <property type="match status" value="2"/>
</dbReference>
<dbReference type="Proteomes" id="UP000682733">
    <property type="component" value="Unassembled WGS sequence"/>
</dbReference>
<evidence type="ECO:0000256" key="1">
    <source>
        <dbReference type="ARBA" id="ARBA00022468"/>
    </source>
</evidence>
<dbReference type="GO" id="GO:0005096">
    <property type="term" value="F:GTPase activator activity"/>
    <property type="evidence" value="ECO:0007669"/>
    <property type="project" value="UniProtKB-KW"/>
</dbReference>
<dbReference type="EMBL" id="CAJOBC010086907">
    <property type="protein sequence ID" value="CAF4349877.1"/>
    <property type="molecule type" value="Genomic_DNA"/>
</dbReference>
<gene>
    <name evidence="5" type="ORF">GPM918_LOCUS36033</name>
    <name evidence="4" type="ORF">OVA965_LOCUS30717</name>
    <name evidence="7" type="ORF">SRO942_LOCUS36760</name>
    <name evidence="6" type="ORF">TMI583_LOCUS31523</name>
</gene>
<dbReference type="Pfam" id="PF13516">
    <property type="entry name" value="LRR_6"/>
    <property type="match status" value="2"/>
</dbReference>
<dbReference type="InterPro" id="IPR027038">
    <property type="entry name" value="RanGap"/>
</dbReference>
<comment type="caution">
    <text evidence="5">The sequence shown here is derived from an EMBL/GenBank/DDBJ whole genome shotgun (WGS) entry which is preliminary data.</text>
</comment>
<dbReference type="GO" id="GO:0005634">
    <property type="term" value="C:nucleus"/>
    <property type="evidence" value="ECO:0007669"/>
    <property type="project" value="TreeGrafter"/>
</dbReference>
<evidence type="ECO:0000313" key="6">
    <source>
        <dbReference type="EMBL" id="CAF4159878.1"/>
    </source>
</evidence>
<keyword evidence="1" id="KW-0343">GTPase activation</keyword>
<protein>
    <submittedName>
        <fullName evidence="5">Uncharacterized protein</fullName>
    </submittedName>
</protein>
<dbReference type="EMBL" id="CAJNOK010022511">
    <property type="protein sequence ID" value="CAF1349207.1"/>
    <property type="molecule type" value="Genomic_DNA"/>
</dbReference>
<evidence type="ECO:0000313" key="4">
    <source>
        <dbReference type="EMBL" id="CAF1349207.1"/>
    </source>
</evidence>
<name>A0A815S0V5_9BILA</name>
<dbReference type="AlphaFoldDB" id="A0A815S0V5"/>
<dbReference type="InterPro" id="IPR032675">
    <property type="entry name" value="LRR_dom_sf"/>
</dbReference>
<dbReference type="GO" id="GO:0031267">
    <property type="term" value="F:small GTPase binding"/>
    <property type="evidence" value="ECO:0007669"/>
    <property type="project" value="TreeGrafter"/>
</dbReference>
<dbReference type="InterPro" id="IPR001611">
    <property type="entry name" value="Leu-rich_rpt"/>
</dbReference>
<keyword evidence="8" id="KW-1185">Reference proteome</keyword>
<dbReference type="GO" id="GO:0005829">
    <property type="term" value="C:cytosol"/>
    <property type="evidence" value="ECO:0007669"/>
    <property type="project" value="TreeGrafter"/>
</dbReference>
<dbReference type="EMBL" id="CAJOBA010044145">
    <property type="protein sequence ID" value="CAF4159878.1"/>
    <property type="molecule type" value="Genomic_DNA"/>
</dbReference>
<sequence length="188" mass="21205">MKLTDEEVPIIIEKALNRGNDLIQLHGNNLTFNGIKMLTDVLKTDTALQNVLLSNNPTIGDKGIDYLVDLFRNYNRTLRMLDLDKINLTDCGLVLLSDAIKANINLRNLHLGENNFTYDGIKILADALETNSTISDLDLSVTSECVRILAHALEYNTTLKILNLSRNENIKDDDIVYLAQVLFNDIRF</sequence>
<dbReference type="PANTHER" id="PTHR24113:SF12">
    <property type="entry name" value="RAN GTPASE-ACTIVATING PROTEIN 1"/>
    <property type="match status" value="1"/>
</dbReference>
<dbReference type="EMBL" id="CAJNOQ010021419">
    <property type="protein sequence ID" value="CAF1485778.1"/>
    <property type="molecule type" value="Genomic_DNA"/>
</dbReference>
<dbReference type="Proteomes" id="UP000677228">
    <property type="component" value="Unassembled WGS sequence"/>
</dbReference>
<dbReference type="PANTHER" id="PTHR24113">
    <property type="entry name" value="RAN GTPASE-ACTIVATING PROTEIN 1"/>
    <property type="match status" value="1"/>
</dbReference>
<evidence type="ECO:0000256" key="2">
    <source>
        <dbReference type="ARBA" id="ARBA00022614"/>
    </source>
</evidence>
<dbReference type="OrthoDB" id="272549at2759"/>
<dbReference type="GO" id="GO:0048471">
    <property type="term" value="C:perinuclear region of cytoplasm"/>
    <property type="evidence" value="ECO:0007669"/>
    <property type="project" value="TreeGrafter"/>
</dbReference>
<evidence type="ECO:0000313" key="5">
    <source>
        <dbReference type="EMBL" id="CAF1485778.1"/>
    </source>
</evidence>
<keyword evidence="3" id="KW-0677">Repeat</keyword>
<reference evidence="5" key="1">
    <citation type="submission" date="2021-02" db="EMBL/GenBank/DDBJ databases">
        <authorList>
            <person name="Nowell W R."/>
        </authorList>
    </citation>
    <scope>NUCLEOTIDE SEQUENCE</scope>
</reference>
<keyword evidence="2" id="KW-0433">Leucine-rich repeat</keyword>
<dbReference type="Proteomes" id="UP000681722">
    <property type="component" value="Unassembled WGS sequence"/>
</dbReference>
<dbReference type="Proteomes" id="UP000663829">
    <property type="component" value="Unassembled WGS sequence"/>
</dbReference>
<proteinExistence type="predicted"/>
<evidence type="ECO:0000313" key="7">
    <source>
        <dbReference type="EMBL" id="CAF4349877.1"/>
    </source>
</evidence>
<accession>A0A815S0V5</accession>
<organism evidence="5 8">
    <name type="scientific">Didymodactylos carnosus</name>
    <dbReference type="NCBI Taxonomy" id="1234261"/>
    <lineage>
        <taxon>Eukaryota</taxon>
        <taxon>Metazoa</taxon>
        <taxon>Spiralia</taxon>
        <taxon>Gnathifera</taxon>
        <taxon>Rotifera</taxon>
        <taxon>Eurotatoria</taxon>
        <taxon>Bdelloidea</taxon>
        <taxon>Philodinida</taxon>
        <taxon>Philodinidae</taxon>
        <taxon>Didymodactylos</taxon>
    </lineage>
</organism>
<dbReference type="SUPFAM" id="SSF52047">
    <property type="entry name" value="RNI-like"/>
    <property type="match status" value="1"/>
</dbReference>
<evidence type="ECO:0000313" key="8">
    <source>
        <dbReference type="Proteomes" id="UP000663829"/>
    </source>
</evidence>
<dbReference type="SMART" id="SM00368">
    <property type="entry name" value="LRR_RI"/>
    <property type="match status" value="4"/>
</dbReference>
<dbReference type="GO" id="GO:0006913">
    <property type="term" value="P:nucleocytoplasmic transport"/>
    <property type="evidence" value="ECO:0007669"/>
    <property type="project" value="TreeGrafter"/>
</dbReference>
<evidence type="ECO:0000256" key="3">
    <source>
        <dbReference type="ARBA" id="ARBA00022737"/>
    </source>
</evidence>